<reference evidence="1 2" key="2">
    <citation type="submission" date="2018-03" db="EMBL/GenBank/DDBJ databases">
        <title>Draft genome of Pseudomonas putida strain KT-27.</title>
        <authorList>
            <person name="Yoshizawa S."/>
            <person name="Khan N.H."/>
            <person name="Nishimura M."/>
            <person name="Chiura H.X."/>
            <person name="Ogura Y."/>
            <person name="Hayashi T."/>
            <person name="Kogure K."/>
        </authorList>
    </citation>
    <scope>NUCLEOTIDE SEQUENCE [LARGE SCALE GENOMIC DNA]</scope>
    <source>
        <strain evidence="1 2">KT-27</strain>
    </source>
</reference>
<evidence type="ECO:0000313" key="1">
    <source>
        <dbReference type="EMBL" id="POF89637.1"/>
    </source>
</evidence>
<gene>
    <name evidence="1" type="ORF">BGP80_17375</name>
</gene>
<comment type="caution">
    <text evidence="1">The sequence shown here is derived from an EMBL/GenBank/DDBJ whole genome shotgun (WGS) entry which is preliminary data.</text>
</comment>
<dbReference type="Proteomes" id="UP000237194">
    <property type="component" value="Unassembled WGS sequence"/>
</dbReference>
<evidence type="ECO:0000313" key="2">
    <source>
        <dbReference type="Proteomes" id="UP000237194"/>
    </source>
</evidence>
<reference evidence="1 2" key="1">
    <citation type="submission" date="2016-08" db="EMBL/GenBank/DDBJ databases">
        <authorList>
            <person name="Seilhamer J.J."/>
        </authorList>
    </citation>
    <scope>NUCLEOTIDE SEQUENCE [LARGE SCALE GENOMIC DNA]</scope>
    <source>
        <strain evidence="1 2">KT-27</strain>
    </source>
</reference>
<name>A0A2S3WF87_PSEPU</name>
<sequence>MATVPQYQRQVALQGLPQVAARPNFVDTSEVQRGLQNVGQAALDIAVKQRQEADTTAILDADNKLTEWQNNAFYNQQTGVYTRKGKNALDVTGQTLGDFDKFQQEVGSGLSSEAQRKRYAQIVAQRKQSMSNDLNRYEYGQHQEYMNDVDSASIKLSMDSAALNFGDPAKVGFYRQKALDVVDSQAQRNGWSPEETELQKVTASSALLTGVIAQMAQDNPQRAQQYYEASKAGMNAESQMRVSSMIDQRIRQQQAEARARQIEARQLQAIARVELQSRVQDAESAYMQGFEYDNPPNKADFVQALGPEKAESAYQSFEKRQALAPAIRDFATADPSERQAILARFQPAQNGVASEGFTEDDQLYRRLATVATGLMKQQQEDPAGYAARYNPAVRESFMAAQQQGTPEAAEAYAAATIAEQRRLGIQAPKLLPAASADQIAAAFNAQVAGGENAATLIEQQQAQWGKNFPIIAEQLGKKLPPEAQVIATGLPKDVAERMASVASLSDADLKQGLDKGVASEVETAVQSSMSAFAQSLQGQAGGINTFNTMYQAANKAALSYVRQGMTPSKAAQRVVDGMVNDKYEFFGTYRVPKSLDTQAVSRGADRALSTISADDLMMLPGLRGVTDGANLEQLREAISGGGQWVPNNDESGLSLTLNGYRVLGKDGQPITRTWDQLTTEGIAAPESDASRIGRVRGLGINN</sequence>
<accession>A0A2S3WF87</accession>
<dbReference type="EMBL" id="MIND01000018">
    <property type="protein sequence ID" value="POF89637.1"/>
    <property type="molecule type" value="Genomic_DNA"/>
</dbReference>
<dbReference type="RefSeq" id="WP_103437681.1">
    <property type="nucleotide sequence ID" value="NZ_MIND01000018.1"/>
</dbReference>
<dbReference type="AlphaFoldDB" id="A0A2S3WF87"/>
<organism evidence="1 2">
    <name type="scientific">Pseudomonas putida</name>
    <name type="common">Arthrobacter siderocapsulatus</name>
    <dbReference type="NCBI Taxonomy" id="303"/>
    <lineage>
        <taxon>Bacteria</taxon>
        <taxon>Pseudomonadati</taxon>
        <taxon>Pseudomonadota</taxon>
        <taxon>Gammaproteobacteria</taxon>
        <taxon>Pseudomonadales</taxon>
        <taxon>Pseudomonadaceae</taxon>
        <taxon>Pseudomonas</taxon>
    </lineage>
</organism>
<protein>
    <submittedName>
        <fullName evidence="1">Uncharacterized protein</fullName>
    </submittedName>
</protein>
<proteinExistence type="predicted"/>